<dbReference type="Pfam" id="PF01435">
    <property type="entry name" value="Peptidase_M48"/>
    <property type="match status" value="1"/>
</dbReference>
<feature type="domain" description="Peptidase M48" evidence="7">
    <location>
        <begin position="72"/>
        <end position="256"/>
    </location>
</feature>
<comment type="cofactor">
    <cofactor evidence="6">
        <name>Zn(2+)</name>
        <dbReference type="ChEBI" id="CHEBI:29105"/>
    </cofactor>
    <text evidence="6">Binds 1 zinc ion per subunit.</text>
</comment>
<keyword evidence="1 6" id="KW-0645">Protease</keyword>
<proteinExistence type="inferred from homology"/>
<accession>A0AAE3H9C4</accession>
<dbReference type="GO" id="GO:0046872">
    <property type="term" value="F:metal ion binding"/>
    <property type="evidence" value="ECO:0007669"/>
    <property type="project" value="UniProtKB-KW"/>
</dbReference>
<evidence type="ECO:0000256" key="5">
    <source>
        <dbReference type="ARBA" id="ARBA00023049"/>
    </source>
</evidence>
<evidence type="ECO:0000256" key="6">
    <source>
        <dbReference type="RuleBase" id="RU003983"/>
    </source>
</evidence>
<dbReference type="AlphaFoldDB" id="A0AAE3H9C4"/>
<name>A0AAE3H9C4_9BACT</name>
<keyword evidence="3 6" id="KW-0378">Hydrolase</keyword>
<evidence type="ECO:0000256" key="3">
    <source>
        <dbReference type="ARBA" id="ARBA00022801"/>
    </source>
</evidence>
<dbReference type="PANTHER" id="PTHR22726:SF1">
    <property type="entry name" value="METALLOENDOPEPTIDASE OMA1, MITOCHONDRIAL"/>
    <property type="match status" value="1"/>
</dbReference>
<keyword evidence="4 6" id="KW-0862">Zinc</keyword>
<comment type="similarity">
    <text evidence="6">Belongs to the peptidase M48 family.</text>
</comment>
<evidence type="ECO:0000256" key="1">
    <source>
        <dbReference type="ARBA" id="ARBA00022670"/>
    </source>
</evidence>
<dbReference type="GO" id="GO:0004222">
    <property type="term" value="F:metalloendopeptidase activity"/>
    <property type="evidence" value="ECO:0007669"/>
    <property type="project" value="InterPro"/>
</dbReference>
<evidence type="ECO:0000313" key="9">
    <source>
        <dbReference type="Proteomes" id="UP001204144"/>
    </source>
</evidence>
<evidence type="ECO:0000256" key="4">
    <source>
        <dbReference type="ARBA" id="ARBA00022833"/>
    </source>
</evidence>
<dbReference type="GO" id="GO:0016020">
    <property type="term" value="C:membrane"/>
    <property type="evidence" value="ECO:0007669"/>
    <property type="project" value="TreeGrafter"/>
</dbReference>
<dbReference type="EMBL" id="RJUF01000195">
    <property type="protein sequence ID" value="MCP9766095.1"/>
    <property type="molecule type" value="Genomic_DNA"/>
</dbReference>
<comment type="caution">
    <text evidence="8">The sequence shown here is derived from an EMBL/GenBank/DDBJ whole genome shotgun (WGS) entry which is preliminary data.</text>
</comment>
<organism evidence="8 9">
    <name type="scientific">Lacihabitans soyangensis</name>
    <dbReference type="NCBI Taxonomy" id="869394"/>
    <lineage>
        <taxon>Bacteria</taxon>
        <taxon>Pseudomonadati</taxon>
        <taxon>Bacteroidota</taxon>
        <taxon>Cytophagia</taxon>
        <taxon>Cytophagales</taxon>
        <taxon>Leadbetterellaceae</taxon>
        <taxon>Lacihabitans</taxon>
    </lineage>
</organism>
<reference evidence="8 9" key="1">
    <citation type="submission" date="2018-11" db="EMBL/GenBank/DDBJ databases">
        <title>Novel bacteria species description.</title>
        <authorList>
            <person name="Han J.-H."/>
        </authorList>
    </citation>
    <scope>NUCLEOTIDE SEQUENCE [LARGE SCALE GENOMIC DNA]</scope>
    <source>
        <strain evidence="8 9">KCTC23259</strain>
    </source>
</reference>
<dbReference type="RefSeq" id="WP_255039800.1">
    <property type="nucleotide sequence ID" value="NZ_RJUF01000195.1"/>
</dbReference>
<evidence type="ECO:0000256" key="2">
    <source>
        <dbReference type="ARBA" id="ARBA00022723"/>
    </source>
</evidence>
<keyword evidence="9" id="KW-1185">Reference proteome</keyword>
<dbReference type="Gene3D" id="3.30.2010.10">
    <property type="entry name" value="Metalloproteases ('zincins'), catalytic domain"/>
    <property type="match status" value="1"/>
</dbReference>
<protein>
    <submittedName>
        <fullName evidence="8">M48 family peptidase</fullName>
    </submittedName>
</protein>
<dbReference type="PANTHER" id="PTHR22726">
    <property type="entry name" value="METALLOENDOPEPTIDASE OMA1"/>
    <property type="match status" value="1"/>
</dbReference>
<keyword evidence="5 6" id="KW-0482">Metalloprotease</keyword>
<dbReference type="Proteomes" id="UP001204144">
    <property type="component" value="Unassembled WGS sequence"/>
</dbReference>
<keyword evidence="2" id="KW-0479">Metal-binding</keyword>
<gene>
    <name evidence="8" type="ORF">EGI31_24420</name>
</gene>
<sequence length="266" mass="29388">MNSNGLKLRLVIGLVMAGMALLSYYGKTQENPLTGEKQQVSLSPAEEVAMGLQSAPQMAQEYGGLYPDDKVQQKIKSIGRELVLTFNREVESFGHGNPYQFDFHVLRDPQTVNAFALPGGQIFITVGLLSRLKSEDQIAGVLGHEIAHVVYRHSSEQMAKTEFYQGLAGAATAAAGDMGASQIANYVAQVKLMKFGRDDELESDEFGVKYMLKAGYNAESMIEVMEILAEASGGRSRDEYMSSHPSPDNRIGRIKEHIEKYKKEMR</sequence>
<evidence type="ECO:0000313" key="8">
    <source>
        <dbReference type="EMBL" id="MCP9766095.1"/>
    </source>
</evidence>
<evidence type="ECO:0000259" key="7">
    <source>
        <dbReference type="Pfam" id="PF01435"/>
    </source>
</evidence>
<dbReference type="GO" id="GO:0051603">
    <property type="term" value="P:proteolysis involved in protein catabolic process"/>
    <property type="evidence" value="ECO:0007669"/>
    <property type="project" value="TreeGrafter"/>
</dbReference>
<dbReference type="InterPro" id="IPR001915">
    <property type="entry name" value="Peptidase_M48"/>
</dbReference>
<dbReference type="InterPro" id="IPR051156">
    <property type="entry name" value="Mito/Outer_Membr_Metalloprot"/>
</dbReference>